<dbReference type="EMBL" id="FPBV01000019">
    <property type="protein sequence ID" value="SFV01164.1"/>
    <property type="molecule type" value="Genomic_DNA"/>
</dbReference>
<protein>
    <submittedName>
        <fullName evidence="2">Uncharacterized protein</fullName>
    </submittedName>
</protein>
<dbReference type="eggNOG" id="ENOG5031G0S">
    <property type="taxonomic scope" value="Bacteria"/>
</dbReference>
<keyword evidence="1" id="KW-0472">Membrane</keyword>
<keyword evidence="1" id="KW-0812">Transmembrane</keyword>
<gene>
    <name evidence="2" type="ORF">SAMN05421543_11948</name>
</gene>
<dbReference type="AlphaFoldDB" id="A0A1I7KV31"/>
<evidence type="ECO:0000313" key="2">
    <source>
        <dbReference type="EMBL" id="SFV01164.1"/>
    </source>
</evidence>
<keyword evidence="3" id="KW-1185">Reference proteome</keyword>
<reference evidence="3" key="1">
    <citation type="submission" date="2016-10" db="EMBL/GenBank/DDBJ databases">
        <authorList>
            <person name="Varghese N."/>
        </authorList>
    </citation>
    <scope>NUCLEOTIDE SEQUENCE [LARGE SCALE GENOMIC DNA]</scope>
    <source>
        <strain evidence="3">DSM 17980</strain>
    </source>
</reference>
<accession>A0A1I7KV31</accession>
<feature type="transmembrane region" description="Helical" evidence="1">
    <location>
        <begin position="7"/>
        <end position="27"/>
    </location>
</feature>
<dbReference type="STRING" id="392015.SAMN05421543_11948"/>
<dbReference type="Proteomes" id="UP000183508">
    <property type="component" value="Unassembled WGS sequence"/>
</dbReference>
<dbReference type="RefSeq" id="WP_074954975.1">
    <property type="nucleotide sequence ID" value="NZ_FPBV01000019.1"/>
</dbReference>
<sequence>MLRIRLVPVIFIVILSLAILFGAWRVYQHLNVVGPLQENLQKVEGVQSVEVEAGNPTVIHVQLGPVPDLQTAYTDLVHTVSGTISGPESLLIEDRRSPQLVSAYESLTPTLMEGVASGRYREMIANVADEAKRLGVQAKVTMDEHNIYIQLSSGDHYLYKVLPYTLHQGGGSS</sequence>
<evidence type="ECO:0000313" key="3">
    <source>
        <dbReference type="Proteomes" id="UP000183508"/>
    </source>
</evidence>
<evidence type="ECO:0000256" key="1">
    <source>
        <dbReference type="SAM" id="Phobius"/>
    </source>
</evidence>
<keyword evidence="1" id="KW-1133">Transmembrane helix</keyword>
<name>A0A1I7KV31_9BACL</name>
<dbReference type="OrthoDB" id="2652483at2"/>
<organism evidence="2 3">
    <name type="scientific">Alicyclobacillus macrosporangiidus</name>
    <dbReference type="NCBI Taxonomy" id="392015"/>
    <lineage>
        <taxon>Bacteria</taxon>
        <taxon>Bacillati</taxon>
        <taxon>Bacillota</taxon>
        <taxon>Bacilli</taxon>
        <taxon>Bacillales</taxon>
        <taxon>Alicyclobacillaceae</taxon>
        <taxon>Alicyclobacillus</taxon>
    </lineage>
</organism>
<proteinExistence type="predicted"/>